<keyword evidence="1" id="KW-0732">Signal</keyword>
<proteinExistence type="predicted"/>
<name>A0A7S3R345_DUNTE</name>
<feature type="chain" id="PRO_5030958001" description="Secreted protein" evidence="1">
    <location>
        <begin position="16"/>
        <end position="130"/>
    </location>
</feature>
<evidence type="ECO:0008006" key="3">
    <source>
        <dbReference type="Google" id="ProtNLM"/>
    </source>
</evidence>
<gene>
    <name evidence="2" type="ORF">DTER00134_LOCUS15830</name>
</gene>
<accession>A0A7S3R345</accession>
<dbReference type="AlphaFoldDB" id="A0A7S3R345"/>
<dbReference type="EMBL" id="HBIP01026236">
    <property type="protein sequence ID" value="CAE0500757.1"/>
    <property type="molecule type" value="Transcribed_RNA"/>
</dbReference>
<organism evidence="2">
    <name type="scientific">Dunaliella tertiolecta</name>
    <name type="common">Green alga</name>
    <dbReference type="NCBI Taxonomy" id="3047"/>
    <lineage>
        <taxon>Eukaryota</taxon>
        <taxon>Viridiplantae</taxon>
        <taxon>Chlorophyta</taxon>
        <taxon>core chlorophytes</taxon>
        <taxon>Chlorophyceae</taxon>
        <taxon>CS clade</taxon>
        <taxon>Chlamydomonadales</taxon>
        <taxon>Dunaliellaceae</taxon>
        <taxon>Dunaliella</taxon>
    </lineage>
</organism>
<protein>
    <recommendedName>
        <fullName evidence="3">Secreted protein</fullName>
    </recommendedName>
</protein>
<evidence type="ECO:0000313" key="2">
    <source>
        <dbReference type="EMBL" id="CAE0500757.1"/>
    </source>
</evidence>
<sequence>MHHLHLLMLCMCVQGKEEAEQEKQSPPMITTTRSSLPLSALQLTPSRIKHAVFVAAGVRVRRARLHGRSTLWEQIQLQHLAILQLKRSVFEYTGCIPRGPWRRPHLRTPGKMPGGKHNVRITRLACLISN</sequence>
<evidence type="ECO:0000256" key="1">
    <source>
        <dbReference type="SAM" id="SignalP"/>
    </source>
</evidence>
<feature type="signal peptide" evidence="1">
    <location>
        <begin position="1"/>
        <end position="15"/>
    </location>
</feature>
<reference evidence="2" key="1">
    <citation type="submission" date="2021-01" db="EMBL/GenBank/DDBJ databases">
        <authorList>
            <person name="Corre E."/>
            <person name="Pelletier E."/>
            <person name="Niang G."/>
            <person name="Scheremetjew M."/>
            <person name="Finn R."/>
            <person name="Kale V."/>
            <person name="Holt S."/>
            <person name="Cochrane G."/>
            <person name="Meng A."/>
            <person name="Brown T."/>
            <person name="Cohen L."/>
        </authorList>
    </citation>
    <scope>NUCLEOTIDE SEQUENCE</scope>
    <source>
        <strain evidence="2">CCMP1320</strain>
    </source>
</reference>